<feature type="transmembrane region" description="Helical" evidence="7">
    <location>
        <begin position="80"/>
        <end position="99"/>
    </location>
</feature>
<keyword evidence="3 7" id="KW-0812">Transmembrane</keyword>
<dbReference type="InterPro" id="IPR013657">
    <property type="entry name" value="SCL35B1-4/HUT1"/>
</dbReference>
<dbReference type="PANTHER" id="PTHR10778">
    <property type="entry name" value="SOLUTE CARRIER FAMILY 35 MEMBER B"/>
    <property type="match status" value="1"/>
</dbReference>
<dbReference type="GO" id="GO:0005789">
    <property type="term" value="C:endoplasmic reticulum membrane"/>
    <property type="evidence" value="ECO:0007669"/>
    <property type="project" value="TreeGrafter"/>
</dbReference>
<dbReference type="AlphaFoldDB" id="A0A7S1Z4V7"/>
<feature type="transmembrane region" description="Helical" evidence="7">
    <location>
        <begin position="12"/>
        <end position="30"/>
    </location>
</feature>
<dbReference type="GO" id="GO:0046964">
    <property type="term" value="F:3'-phosphoadenosine 5'-phosphosulfate transmembrane transporter activity"/>
    <property type="evidence" value="ECO:0007669"/>
    <property type="project" value="TreeGrafter"/>
</dbReference>
<keyword evidence="4 7" id="KW-1133">Transmembrane helix</keyword>
<dbReference type="PANTHER" id="PTHR10778:SF8">
    <property type="entry name" value="ADENOSINE 3'-PHOSPHO 5'-PHOSPHOSULFATE TRANSPORTER 2"/>
    <property type="match status" value="1"/>
</dbReference>
<evidence type="ECO:0000313" key="8">
    <source>
        <dbReference type="EMBL" id="CAD9328685.1"/>
    </source>
</evidence>
<evidence type="ECO:0000256" key="4">
    <source>
        <dbReference type="ARBA" id="ARBA00022989"/>
    </source>
</evidence>
<dbReference type="EMBL" id="HBGN01016103">
    <property type="protein sequence ID" value="CAD9328685.1"/>
    <property type="molecule type" value="Transcribed_RNA"/>
</dbReference>
<feature type="transmembrane region" description="Helical" evidence="7">
    <location>
        <begin position="194"/>
        <end position="214"/>
    </location>
</feature>
<feature type="transmembrane region" description="Helical" evidence="7">
    <location>
        <begin position="156"/>
        <end position="174"/>
    </location>
</feature>
<sequence>MVTLRLSRKQINLFCSLYPCFFFFGVHNILQEAIINVPGFEHGVMLGYFEVLAVTICSYCERTCIRKETGRTAPLGAYPLLTACLMTSSGLSNMALNYINFPTKVVFRSCKLVPTMIVATLMNKKVFSSAEYLCAFSVCMGLVMFTTADWQLTPSFNPIGLVLVTTSVFADSILPNAQERIFKSGASRLEVTMFTNFFTLIAMTISTLASGDLIGAVEHALRDDQLLFYIIVYTSISYVAISSYMAIVKRFGGVVAICLTTLRKVMTLVLSFMLFPKEFSWYYVGGAGLVLGGLFAAAMIKQKKRKEMEQQETKPLISGDLERGDDASVSSVQSSSSVRSSSSAHSSSTR</sequence>
<feature type="compositionally biased region" description="Low complexity" evidence="6">
    <location>
        <begin position="328"/>
        <end position="350"/>
    </location>
</feature>
<accession>A0A7S1Z4V7</accession>
<evidence type="ECO:0000256" key="5">
    <source>
        <dbReference type="ARBA" id="ARBA00023136"/>
    </source>
</evidence>
<feature type="transmembrane region" description="Helical" evidence="7">
    <location>
        <begin position="130"/>
        <end position="150"/>
    </location>
</feature>
<feature type="region of interest" description="Disordered" evidence="6">
    <location>
        <begin position="305"/>
        <end position="350"/>
    </location>
</feature>
<comment type="subcellular location">
    <subcellularLocation>
        <location evidence="1">Membrane</location>
        <topology evidence="1">Multi-pass membrane protein</topology>
    </subcellularLocation>
</comment>
<gene>
    <name evidence="8" type="ORF">DBRI1063_LOCUS10358</name>
</gene>
<evidence type="ECO:0000256" key="3">
    <source>
        <dbReference type="ARBA" id="ARBA00022692"/>
    </source>
</evidence>
<dbReference type="GO" id="GO:0000139">
    <property type="term" value="C:Golgi membrane"/>
    <property type="evidence" value="ECO:0007669"/>
    <property type="project" value="TreeGrafter"/>
</dbReference>
<dbReference type="Pfam" id="PF08449">
    <property type="entry name" value="UAA"/>
    <property type="match status" value="1"/>
</dbReference>
<evidence type="ECO:0000256" key="2">
    <source>
        <dbReference type="ARBA" id="ARBA00022448"/>
    </source>
</evidence>
<evidence type="ECO:0000256" key="6">
    <source>
        <dbReference type="SAM" id="MobiDB-lite"/>
    </source>
</evidence>
<evidence type="ECO:0008006" key="9">
    <source>
        <dbReference type="Google" id="ProtNLM"/>
    </source>
</evidence>
<proteinExistence type="predicted"/>
<protein>
    <recommendedName>
        <fullName evidence="9">Sugar phosphate transporter domain-containing protein</fullName>
    </recommendedName>
</protein>
<feature type="transmembrane region" description="Helical" evidence="7">
    <location>
        <begin position="281"/>
        <end position="300"/>
    </location>
</feature>
<organism evidence="8">
    <name type="scientific">Ditylum brightwellii</name>
    <dbReference type="NCBI Taxonomy" id="49249"/>
    <lineage>
        <taxon>Eukaryota</taxon>
        <taxon>Sar</taxon>
        <taxon>Stramenopiles</taxon>
        <taxon>Ochrophyta</taxon>
        <taxon>Bacillariophyta</taxon>
        <taxon>Mediophyceae</taxon>
        <taxon>Lithodesmiophycidae</taxon>
        <taxon>Lithodesmiales</taxon>
        <taxon>Lithodesmiaceae</taxon>
        <taxon>Ditylum</taxon>
    </lineage>
</organism>
<evidence type="ECO:0000256" key="7">
    <source>
        <dbReference type="SAM" id="Phobius"/>
    </source>
</evidence>
<name>A0A7S1Z4V7_9STRA</name>
<keyword evidence="2" id="KW-0813">Transport</keyword>
<feature type="transmembrane region" description="Helical" evidence="7">
    <location>
        <begin position="254"/>
        <end position="275"/>
    </location>
</feature>
<evidence type="ECO:0000256" key="1">
    <source>
        <dbReference type="ARBA" id="ARBA00004141"/>
    </source>
</evidence>
<reference evidence="8" key="1">
    <citation type="submission" date="2021-01" db="EMBL/GenBank/DDBJ databases">
        <authorList>
            <person name="Corre E."/>
            <person name="Pelletier E."/>
            <person name="Niang G."/>
            <person name="Scheremetjew M."/>
            <person name="Finn R."/>
            <person name="Kale V."/>
            <person name="Holt S."/>
            <person name="Cochrane G."/>
            <person name="Meng A."/>
            <person name="Brown T."/>
            <person name="Cohen L."/>
        </authorList>
    </citation>
    <scope>NUCLEOTIDE SEQUENCE</scope>
    <source>
        <strain evidence="8">Pop2</strain>
    </source>
</reference>
<keyword evidence="5 7" id="KW-0472">Membrane</keyword>
<feature type="transmembrane region" description="Helical" evidence="7">
    <location>
        <begin position="226"/>
        <end position="247"/>
    </location>
</feature>